<keyword evidence="5 6" id="KW-0472">Membrane</keyword>
<dbReference type="SUPFAM" id="SSF103473">
    <property type="entry name" value="MFS general substrate transporter"/>
    <property type="match status" value="1"/>
</dbReference>
<feature type="transmembrane region" description="Helical" evidence="6">
    <location>
        <begin position="171"/>
        <end position="192"/>
    </location>
</feature>
<evidence type="ECO:0000259" key="7">
    <source>
        <dbReference type="PROSITE" id="PS50850"/>
    </source>
</evidence>
<evidence type="ECO:0000256" key="2">
    <source>
        <dbReference type="ARBA" id="ARBA00022448"/>
    </source>
</evidence>
<proteinExistence type="predicted"/>
<dbReference type="AlphaFoldDB" id="A0A3S0A262"/>
<dbReference type="PANTHER" id="PTHR23531:SF2">
    <property type="entry name" value="PERMEASE"/>
    <property type="match status" value="1"/>
</dbReference>
<dbReference type="Pfam" id="PF07690">
    <property type="entry name" value="MFS_1"/>
    <property type="match status" value="1"/>
</dbReference>
<name>A0A3S0A262_9BACL</name>
<keyword evidence="3 6" id="KW-0812">Transmembrane</keyword>
<dbReference type="GO" id="GO:0022857">
    <property type="term" value="F:transmembrane transporter activity"/>
    <property type="evidence" value="ECO:0007669"/>
    <property type="project" value="InterPro"/>
</dbReference>
<feature type="transmembrane region" description="Helical" evidence="6">
    <location>
        <begin position="280"/>
        <end position="299"/>
    </location>
</feature>
<dbReference type="GO" id="GO:0005886">
    <property type="term" value="C:plasma membrane"/>
    <property type="evidence" value="ECO:0007669"/>
    <property type="project" value="UniProtKB-SubCell"/>
</dbReference>
<dbReference type="InterPro" id="IPR020846">
    <property type="entry name" value="MFS_dom"/>
</dbReference>
<dbReference type="Gene3D" id="1.20.1250.20">
    <property type="entry name" value="MFS general substrate transporter like domains"/>
    <property type="match status" value="1"/>
</dbReference>
<comment type="subcellular location">
    <subcellularLocation>
        <location evidence="1">Cell membrane</location>
        <topology evidence="1">Multi-pass membrane protein</topology>
    </subcellularLocation>
</comment>
<evidence type="ECO:0000256" key="5">
    <source>
        <dbReference type="ARBA" id="ARBA00023136"/>
    </source>
</evidence>
<sequence>MKQTANTASAQRKPLWTKAFVTTSLANLLLFFSFQMLIPTIPAYLSQLGGDEVQIGLVIGIFTISSLLTRPFAGRALDSLGRKHVLLVGLTICTLTIAGYSFLAAAALILAARFVHGIGWGLSTTSLGTVIADIIPPERRGEGMGYYGLSNTLAMASGPLTGLWVMQTYSFHTVLIVSTGLALLSVLCSLFIRYERPQFRAAEQAVQRFTDRLWERTALLPSALLLLTAICYGGIVTFITLYGQEAGIPNVGLFFLCNASMVLIVRPLTGVLFDRKGPAWVLVPGAIFTCTGLWLLSYAHSNASLAGAALCYGIGFGSLQPALQAWTIARAAPYRRGAANGTFFSANDLGIGLGAMLLGGIAHAIGSYAVMYRLSTGLIVLFLVVYGCSFWLHAQKLSRARASGQKPR</sequence>
<feature type="transmembrane region" description="Helical" evidence="6">
    <location>
        <begin position="248"/>
        <end position="268"/>
    </location>
</feature>
<dbReference type="OrthoDB" id="9814001at2"/>
<dbReference type="InterPro" id="IPR011701">
    <property type="entry name" value="MFS"/>
</dbReference>
<evidence type="ECO:0000256" key="4">
    <source>
        <dbReference type="ARBA" id="ARBA00022989"/>
    </source>
</evidence>
<dbReference type="PROSITE" id="PS00216">
    <property type="entry name" value="SUGAR_TRANSPORT_1"/>
    <property type="match status" value="1"/>
</dbReference>
<dbReference type="CDD" id="cd17489">
    <property type="entry name" value="MFS_YfcJ_like"/>
    <property type="match status" value="1"/>
</dbReference>
<dbReference type="PROSITE" id="PS50850">
    <property type="entry name" value="MFS"/>
    <property type="match status" value="1"/>
</dbReference>
<dbReference type="PANTHER" id="PTHR23531">
    <property type="entry name" value="QUINOLENE RESISTANCE PROTEIN NORA"/>
    <property type="match status" value="1"/>
</dbReference>
<accession>A0A3S0A262</accession>
<evidence type="ECO:0000256" key="6">
    <source>
        <dbReference type="SAM" id="Phobius"/>
    </source>
</evidence>
<feature type="transmembrane region" description="Helical" evidence="6">
    <location>
        <begin position="349"/>
        <end position="370"/>
    </location>
</feature>
<feature type="transmembrane region" description="Helical" evidence="6">
    <location>
        <begin position="218"/>
        <end position="242"/>
    </location>
</feature>
<feature type="transmembrane region" description="Helical" evidence="6">
    <location>
        <begin position="305"/>
        <end position="328"/>
    </location>
</feature>
<evidence type="ECO:0000256" key="3">
    <source>
        <dbReference type="ARBA" id="ARBA00022692"/>
    </source>
</evidence>
<keyword evidence="4 6" id="KW-1133">Transmembrane helix</keyword>
<organism evidence="8 9">
    <name type="scientific">Paenibacillus whitsoniae</name>
    <dbReference type="NCBI Taxonomy" id="2496558"/>
    <lineage>
        <taxon>Bacteria</taxon>
        <taxon>Bacillati</taxon>
        <taxon>Bacillota</taxon>
        <taxon>Bacilli</taxon>
        <taxon>Bacillales</taxon>
        <taxon>Paenibacillaceae</taxon>
        <taxon>Paenibacillus</taxon>
    </lineage>
</organism>
<feature type="transmembrane region" description="Helical" evidence="6">
    <location>
        <begin position="53"/>
        <end position="73"/>
    </location>
</feature>
<feature type="transmembrane region" description="Helical" evidence="6">
    <location>
        <begin position="85"/>
        <end position="111"/>
    </location>
</feature>
<evidence type="ECO:0000313" key="8">
    <source>
        <dbReference type="EMBL" id="RTE07748.1"/>
    </source>
</evidence>
<dbReference type="InterPro" id="IPR052714">
    <property type="entry name" value="MFS_Exporter"/>
</dbReference>
<gene>
    <name evidence="8" type="ORF">EJQ19_20735</name>
</gene>
<keyword evidence="2" id="KW-0813">Transport</keyword>
<protein>
    <submittedName>
        <fullName evidence="8">MFS transporter</fullName>
    </submittedName>
</protein>
<feature type="transmembrane region" description="Helical" evidence="6">
    <location>
        <begin position="147"/>
        <end position="165"/>
    </location>
</feature>
<dbReference type="InterPro" id="IPR036259">
    <property type="entry name" value="MFS_trans_sf"/>
</dbReference>
<feature type="domain" description="Major facilitator superfamily (MFS) profile" evidence="7">
    <location>
        <begin position="19"/>
        <end position="399"/>
    </location>
</feature>
<reference evidence="8 9" key="1">
    <citation type="submission" date="2018-12" db="EMBL/GenBank/DDBJ databases">
        <title>Bacillus ochoae sp. nov., Paenibacillus whitsoniae sp. nov., Paenibacillus spiritus sp. nov. Isolated from the Mars Exploration Rover during spacecraft assembly.</title>
        <authorList>
            <person name="Seuylemezian A."/>
            <person name="Vaishampayan P."/>
        </authorList>
    </citation>
    <scope>NUCLEOTIDE SEQUENCE [LARGE SCALE GENOMIC DNA]</scope>
    <source>
        <strain evidence="8 9">MER 54</strain>
    </source>
</reference>
<feature type="transmembrane region" description="Helical" evidence="6">
    <location>
        <begin position="20"/>
        <end position="41"/>
    </location>
</feature>
<dbReference type="Proteomes" id="UP000276128">
    <property type="component" value="Unassembled WGS sequence"/>
</dbReference>
<dbReference type="EMBL" id="RXHU01000065">
    <property type="protein sequence ID" value="RTE07748.1"/>
    <property type="molecule type" value="Genomic_DNA"/>
</dbReference>
<feature type="transmembrane region" description="Helical" evidence="6">
    <location>
        <begin position="117"/>
        <end position="135"/>
    </location>
</feature>
<evidence type="ECO:0000313" key="9">
    <source>
        <dbReference type="Proteomes" id="UP000276128"/>
    </source>
</evidence>
<keyword evidence="9" id="KW-1185">Reference proteome</keyword>
<comment type="caution">
    <text evidence="8">The sequence shown here is derived from an EMBL/GenBank/DDBJ whole genome shotgun (WGS) entry which is preliminary data.</text>
</comment>
<feature type="transmembrane region" description="Helical" evidence="6">
    <location>
        <begin position="376"/>
        <end position="394"/>
    </location>
</feature>
<evidence type="ECO:0000256" key="1">
    <source>
        <dbReference type="ARBA" id="ARBA00004651"/>
    </source>
</evidence>
<dbReference type="InterPro" id="IPR005829">
    <property type="entry name" value="Sugar_transporter_CS"/>
</dbReference>